<keyword evidence="2" id="KW-0812">Transmembrane</keyword>
<evidence type="ECO:0000313" key="5">
    <source>
        <dbReference type="EMBL" id="WDD97325.1"/>
    </source>
</evidence>
<protein>
    <recommendedName>
        <fullName evidence="4">Histidine kinase/HSP90-like ATPase domain-containing protein</fullName>
    </recommendedName>
</protein>
<keyword evidence="6" id="KW-1185">Reference proteome</keyword>
<evidence type="ECO:0000256" key="2">
    <source>
        <dbReference type="SAM" id="Phobius"/>
    </source>
</evidence>
<dbReference type="Pfam" id="PF02518">
    <property type="entry name" value="HATPase_c"/>
    <property type="match status" value="1"/>
</dbReference>
<keyword evidence="2" id="KW-1133">Transmembrane helix</keyword>
<proteinExistence type="predicted"/>
<keyword evidence="2" id="KW-0472">Membrane</keyword>
<dbReference type="Proteomes" id="UP000032568">
    <property type="component" value="Chromosome"/>
</dbReference>
<dbReference type="SUPFAM" id="SSF55874">
    <property type="entry name" value="ATPase domain of HSP90 chaperone/DNA topoisomerase II/histidine kinase"/>
    <property type="match status" value="1"/>
</dbReference>
<feature type="chain" id="PRO_5042263050" description="Histidine kinase/HSP90-like ATPase domain-containing protein" evidence="3">
    <location>
        <begin position="25"/>
        <end position="1207"/>
    </location>
</feature>
<feature type="transmembrane region" description="Helical" evidence="2">
    <location>
        <begin position="807"/>
        <end position="825"/>
    </location>
</feature>
<dbReference type="PANTHER" id="PTHR43547">
    <property type="entry name" value="TWO-COMPONENT HISTIDINE KINASE"/>
    <property type="match status" value="1"/>
</dbReference>
<dbReference type="Gene3D" id="2.60.40.10">
    <property type="entry name" value="Immunoglobulins"/>
    <property type="match status" value="1"/>
</dbReference>
<dbReference type="EMBL" id="CP059735">
    <property type="protein sequence ID" value="WDD97325.1"/>
    <property type="molecule type" value="Genomic_DNA"/>
</dbReference>
<dbReference type="InterPro" id="IPR011123">
    <property type="entry name" value="Y_Y_Y"/>
</dbReference>
<dbReference type="Pfam" id="PF07495">
    <property type="entry name" value="Y_Y_Y"/>
    <property type="match status" value="1"/>
</dbReference>
<evidence type="ECO:0000256" key="1">
    <source>
        <dbReference type="ARBA" id="ARBA00022553"/>
    </source>
</evidence>
<feature type="domain" description="Histidine kinase/HSP90-like ATPase" evidence="4">
    <location>
        <begin position="1105"/>
        <end position="1203"/>
    </location>
</feature>
<dbReference type="InterPro" id="IPR035965">
    <property type="entry name" value="PAS-like_dom_sf"/>
</dbReference>
<dbReference type="Gene3D" id="3.30.450.20">
    <property type="entry name" value="PAS domain"/>
    <property type="match status" value="2"/>
</dbReference>
<keyword evidence="1" id="KW-0597">Phosphoprotein</keyword>
<feature type="signal peptide" evidence="3">
    <location>
        <begin position="1"/>
        <end position="24"/>
    </location>
</feature>
<dbReference type="Pfam" id="PF07494">
    <property type="entry name" value="Reg_prop"/>
    <property type="match status" value="5"/>
</dbReference>
<dbReference type="KEGG" id="tact:SG35_018570"/>
<gene>
    <name evidence="5" type="ORF">SG35_018570</name>
</gene>
<dbReference type="Gene3D" id="2.130.10.10">
    <property type="entry name" value="YVTN repeat-like/Quinoprotein amine dehydrogenase"/>
    <property type="match status" value="3"/>
</dbReference>
<dbReference type="InterPro" id="IPR011047">
    <property type="entry name" value="Quinoprotein_ADH-like_sf"/>
</dbReference>
<dbReference type="SUPFAM" id="SSF55785">
    <property type="entry name" value="PYP-like sensor domain (PAS domain)"/>
    <property type="match status" value="1"/>
</dbReference>
<dbReference type="InterPro" id="IPR003594">
    <property type="entry name" value="HATPase_dom"/>
</dbReference>
<organism evidence="5 6">
    <name type="scientific">Thalassomonas actiniarum</name>
    <dbReference type="NCBI Taxonomy" id="485447"/>
    <lineage>
        <taxon>Bacteria</taxon>
        <taxon>Pseudomonadati</taxon>
        <taxon>Pseudomonadota</taxon>
        <taxon>Gammaproteobacteria</taxon>
        <taxon>Alteromonadales</taxon>
        <taxon>Colwelliaceae</taxon>
        <taxon>Thalassomonas</taxon>
    </lineage>
</organism>
<dbReference type="PANTHER" id="PTHR43547:SF2">
    <property type="entry name" value="HYBRID SIGNAL TRANSDUCTION HISTIDINE KINASE C"/>
    <property type="match status" value="1"/>
</dbReference>
<reference evidence="5 6" key="1">
    <citation type="journal article" date="2015" name="Genome Announc.">
        <title>Draft Genome Sequences of Marine Isolates of Thalassomonas viridans and Thalassomonas actiniarum.</title>
        <authorList>
            <person name="Olonade I."/>
            <person name="van Zyl L.J."/>
            <person name="Trindade M."/>
        </authorList>
    </citation>
    <scope>NUCLEOTIDE SEQUENCE [LARGE SCALE GENOMIC DNA]</scope>
    <source>
        <strain evidence="5 6">A5K-106</strain>
    </source>
</reference>
<dbReference type="InterPro" id="IPR036890">
    <property type="entry name" value="HATPase_C_sf"/>
</dbReference>
<dbReference type="SMART" id="SM00387">
    <property type="entry name" value="HATPase_c"/>
    <property type="match status" value="1"/>
</dbReference>
<dbReference type="InterPro" id="IPR015943">
    <property type="entry name" value="WD40/YVTN_repeat-like_dom_sf"/>
</dbReference>
<dbReference type="GO" id="GO:0000155">
    <property type="term" value="F:phosphorelay sensor kinase activity"/>
    <property type="evidence" value="ECO:0007669"/>
    <property type="project" value="TreeGrafter"/>
</dbReference>
<evidence type="ECO:0000313" key="6">
    <source>
        <dbReference type="Proteomes" id="UP000032568"/>
    </source>
</evidence>
<dbReference type="AlphaFoldDB" id="A0AAE9YKP8"/>
<keyword evidence="3" id="KW-0732">Signal</keyword>
<evidence type="ECO:0000256" key="3">
    <source>
        <dbReference type="SAM" id="SignalP"/>
    </source>
</evidence>
<dbReference type="InterPro" id="IPR013783">
    <property type="entry name" value="Ig-like_fold"/>
</dbReference>
<accession>A0AAE9YKP8</accession>
<dbReference type="Pfam" id="PF07568">
    <property type="entry name" value="HisKA_2"/>
    <property type="match status" value="1"/>
</dbReference>
<sequence length="1207" mass="135818">MNKLTFCFLFLLGLSLSLSLSVAANENPVFSQLLSQDGLTQDSITAVTQDKYGFIWIGTQEGLNRWDGRKVEQFLNNPGDPNSISNDYISDLLDDKAGTLWVATLGGGLNIYDKYRQSFRRFQGFDGQEPLELINVKVLHQSEDGIIWVGTESEGLYLLDLAKQEVRHLNSLENANTLSSNNIRDIKSDQQGRIWIATENGGVNMWDSKNDRFVHYRHQEQSRVSLPSDKILTLEPMQDGTVWVGTYDAGLAIINPHQRTVTQHKHQEQNFYSLADNRVRTIFQDSDGRIWVGTDSGLNLWNSDFRGFLRFNHEMASRYSLSDNRVTTIVQDKGGVIWVGTFAGLNKWNARLGSIEHVKKIDKAPSSLSSNIITSIADAPGGVVWIGTWGGGLNHYDTRTKMFEHYMPSEKPGSLSDARVMSLLVDSQKRLWVGTMRGGLNVKASNETDFTIYRHNTDDPDSISHNGITRLFEDSQKNIWAATFGGGVNLYRQGKFQRFQYNENDPDSLGSDRVIGITEGPEGIIWFATDGGGIAYYSLAEKKMHRLALTLAETADGNVNSFISILATDDSLWLGSKDQGLLKVELNMKDFSVVNVTHFNRQNDLNSNVIFGLLEDDSGMIWLSSNKGLSAMAPETGKIRNFGLNHGLQGNEFNSGAYHKANDGTLYFGGNNGFNRFNPRHLLLSVNQHQPDIVLTQFNVFNKPKELSQALVDVKTIELDYFENFVSFEFASLDFTQPQKNKFQFRLLGLQEQWSVPSRRNQANYTNLIPGNYTFEVKGSNNAGIWSEPLMINLTVKSPPWRSTAAYMFYSLLVVLFSFLTFYLMKKSANKQVEASFNQKLRMYLYCLDEASDGVAIINLEGNYLYQNQSFKGLLGCEPVSGHPEAVQETGNHSLLTHVKKGAQALSAVLEHGQWQGLCEHFKGHEKVIVDLGLTKVVSNEGNSEHIIAVAHDVTEIKHSEDELKRYRDRLEALVHKRTLELEQEITKQQDAEHQLTLSLQEKNVLLKEIHHRVKNNMQVISSLLNMQSIANNNPEFSELLAESQNRIRSMSLIHESLYQSENFLEIDFNDYIHLLAGTLSRVYSSNTYGIDICIDAEDVYLDIDTAVPCGLIINELVSNAYKHAFKGFEGQAVVLIEMKPDDENYILKVKDNGVGFAEGVDFRKTSSLGMEIVCILTEQIKGKINLIKGDGSTFVIEFPKKEIEKG</sequence>
<evidence type="ECO:0000259" key="4">
    <source>
        <dbReference type="SMART" id="SM00387"/>
    </source>
</evidence>
<dbReference type="SUPFAM" id="SSF50998">
    <property type="entry name" value="Quinoprotein alcohol dehydrogenase-like"/>
    <property type="match status" value="1"/>
</dbReference>
<dbReference type="InterPro" id="IPR011495">
    <property type="entry name" value="Sig_transdc_His_kin_sub2_dim/P"/>
</dbReference>
<dbReference type="Gene3D" id="3.30.565.10">
    <property type="entry name" value="Histidine kinase-like ATPase, C-terminal domain"/>
    <property type="match status" value="1"/>
</dbReference>
<dbReference type="SUPFAM" id="SSF63829">
    <property type="entry name" value="Calcium-dependent phosphotriesterase"/>
    <property type="match status" value="2"/>
</dbReference>
<dbReference type="RefSeq" id="WP_044833669.1">
    <property type="nucleotide sequence ID" value="NZ_CP059735.1"/>
</dbReference>
<reference evidence="5 6" key="2">
    <citation type="journal article" date="2022" name="Mar. Drugs">
        <title>Bioassay-Guided Fractionation Leads to the Detection of Cholic Acid Generated by the Rare Thalassomonas sp.</title>
        <authorList>
            <person name="Pheiffer F."/>
            <person name="Schneider Y.K."/>
            <person name="Hansen E.H."/>
            <person name="Andersen J.H."/>
            <person name="Isaksson J."/>
            <person name="Busche T."/>
            <person name="R C."/>
            <person name="Kalinowski J."/>
            <person name="Zyl L.V."/>
            <person name="Trindade M."/>
        </authorList>
    </citation>
    <scope>NUCLEOTIDE SEQUENCE [LARGE SCALE GENOMIC DNA]</scope>
    <source>
        <strain evidence="5 6">A5K-106</strain>
    </source>
</reference>
<dbReference type="InterPro" id="IPR011110">
    <property type="entry name" value="Reg_prop"/>
</dbReference>
<name>A0AAE9YKP8_9GAMM</name>